<sequence>MKSLVELIGDLISTVFKYVGRVTTSCFVGSAGGHGRTGRDVLVALTIPAGVVVVGERTCIVDWTVVGRVDASVWLGWTLEARAVGKLDGDESVVAEKGVVGAVANDRVVAEDGLVGTIDDGVECVVLAGCLNIDTGLGAEREAARSNRDS</sequence>
<protein>
    <submittedName>
        <fullName evidence="1">Uncharacterized protein</fullName>
    </submittedName>
</protein>
<dbReference type="KEGG" id="dfa:DFA_05205"/>
<gene>
    <name evidence="1" type="ORF">DFA_05205</name>
</gene>
<dbReference type="Proteomes" id="UP000007797">
    <property type="component" value="Unassembled WGS sequence"/>
</dbReference>
<evidence type="ECO:0000313" key="1">
    <source>
        <dbReference type="EMBL" id="EGG23075.1"/>
    </source>
</evidence>
<name>F4PNM2_CACFS</name>
<organism evidence="1 2">
    <name type="scientific">Cavenderia fasciculata</name>
    <name type="common">Slime mold</name>
    <name type="synonym">Dictyostelium fasciculatum</name>
    <dbReference type="NCBI Taxonomy" id="261658"/>
    <lineage>
        <taxon>Eukaryota</taxon>
        <taxon>Amoebozoa</taxon>
        <taxon>Evosea</taxon>
        <taxon>Eumycetozoa</taxon>
        <taxon>Dictyostelia</taxon>
        <taxon>Acytosteliales</taxon>
        <taxon>Cavenderiaceae</taxon>
        <taxon>Cavenderia</taxon>
    </lineage>
</organism>
<dbReference type="AlphaFoldDB" id="F4PNM2"/>
<evidence type="ECO:0000313" key="2">
    <source>
        <dbReference type="Proteomes" id="UP000007797"/>
    </source>
</evidence>
<dbReference type="RefSeq" id="XP_004360926.1">
    <property type="nucleotide sequence ID" value="XM_004360869.1"/>
</dbReference>
<accession>F4PNM2</accession>
<dbReference type="GeneID" id="14875273"/>
<keyword evidence="2" id="KW-1185">Reference proteome</keyword>
<reference evidence="2" key="1">
    <citation type="journal article" date="2011" name="Genome Res.">
        <title>Phylogeny-wide analysis of social amoeba genomes highlights ancient origins for complex intercellular communication.</title>
        <authorList>
            <person name="Heidel A.J."/>
            <person name="Lawal H.M."/>
            <person name="Felder M."/>
            <person name="Schilde C."/>
            <person name="Helps N.R."/>
            <person name="Tunggal B."/>
            <person name="Rivero F."/>
            <person name="John U."/>
            <person name="Schleicher M."/>
            <person name="Eichinger L."/>
            <person name="Platzer M."/>
            <person name="Noegel A.A."/>
            <person name="Schaap P."/>
            <person name="Gloeckner G."/>
        </authorList>
    </citation>
    <scope>NUCLEOTIDE SEQUENCE [LARGE SCALE GENOMIC DNA]</scope>
    <source>
        <strain evidence="2">SH3</strain>
    </source>
</reference>
<dbReference type="EMBL" id="GL883008">
    <property type="protein sequence ID" value="EGG23075.1"/>
    <property type="molecule type" value="Genomic_DNA"/>
</dbReference>
<proteinExistence type="predicted"/>